<dbReference type="AlphaFoldDB" id="A0A240TYW0"/>
<dbReference type="Proteomes" id="UP000194432">
    <property type="component" value="Chromosome 1"/>
</dbReference>
<keyword evidence="2" id="KW-1185">Reference proteome</keyword>
<organism evidence="1 2">
    <name type="scientific">Acidovorax carolinensis</name>
    <dbReference type="NCBI Taxonomy" id="553814"/>
    <lineage>
        <taxon>Bacteria</taxon>
        <taxon>Pseudomonadati</taxon>
        <taxon>Pseudomonadota</taxon>
        <taxon>Betaproteobacteria</taxon>
        <taxon>Burkholderiales</taxon>
        <taxon>Comamonadaceae</taxon>
        <taxon>Acidovorax</taxon>
    </lineage>
</organism>
<dbReference type="EMBL" id="CP021361">
    <property type="protein sequence ID" value="ART50782.1"/>
    <property type="molecule type" value="Genomic_DNA"/>
</dbReference>
<proteinExistence type="predicted"/>
<evidence type="ECO:0000313" key="1">
    <source>
        <dbReference type="EMBL" id="ART50782.1"/>
    </source>
</evidence>
<evidence type="ECO:0008006" key="3">
    <source>
        <dbReference type="Google" id="ProtNLM"/>
    </source>
</evidence>
<accession>A0A240TYW0</accession>
<protein>
    <recommendedName>
        <fullName evidence="3">Fimbrial protein</fullName>
    </recommendedName>
</protein>
<evidence type="ECO:0000313" key="2">
    <source>
        <dbReference type="Proteomes" id="UP000194432"/>
    </source>
</evidence>
<dbReference type="KEGG" id="acin:CBP34_02605"/>
<gene>
    <name evidence="1" type="ORF">CBP34_02605</name>
</gene>
<name>A0A240TYW0_9BURK</name>
<reference evidence="1 2" key="1">
    <citation type="submission" date="2017-05" db="EMBL/GenBank/DDBJ databases">
        <title>Polyphasic characterization of four soil-derived phenanthrene-degrading Acidovorax strains and proposal of Acidovorax phenanthrenivorans sp. nov.</title>
        <authorList>
            <person name="Singleton D.R."/>
            <person name="Lee J."/>
            <person name="Dickey A.N."/>
            <person name="Stroud A."/>
            <person name="Scholl E.H."/>
            <person name="Wright F.A."/>
            <person name="Aitken M.D."/>
        </authorList>
    </citation>
    <scope>NUCLEOTIDE SEQUENCE [LARGE SCALE GENOMIC DNA]</scope>
    <source>
        <strain evidence="1">NA3</strain>
    </source>
</reference>
<sequence>MKLASFAKLQVQALAPFSKYGSCVVRQGNWLHMWVWDAAIETAFSQKHGGKQHFSTLPYSLYSTPVSNGIVWLAAPGSPGLEGQLWKDRQLVDSMWFDEPPGAGDWAALHAQTPGFHALGWPLALPPAGVLLPVAPPRPWGRNLTPRLQSRTRIQWSSLAPAALVFATATLTGWGSWIYSQKQAHQQAIDLGLQSQERMLAKLEPMQQARQRTTSTLTWINAVQALPSAPTTHDIIAELADIFTRQGLVVRELEINAPTVQATLVATSGGSPRLTAVLGVLESHPWFYDARFVDVSGGTGFKFAWRLRADAATATSNSNSKNRP</sequence>